<sequence>MTCIIAVKYDGKVYMGGDSAGVTGLEITTRQDSKVFTVGEMMIGYTTSFRMGQLLRYMKMPERTEKMRDDFQYMVACVIPAIRKILTDGGYTKKEHGVEKGGQFLIGYRSHIYCIHSDFQVGERIDDYDALGCGASYALGSLYGTSRLSPKNRILKALKTAAYFSAGVREPFNVVTLNTDKEKE</sequence>
<name>A0A0F9NXT7_9ZZZZ</name>
<dbReference type="AlphaFoldDB" id="A0A0F9NXT7"/>
<evidence type="ECO:0008006" key="2">
    <source>
        <dbReference type="Google" id="ProtNLM"/>
    </source>
</evidence>
<proteinExistence type="predicted"/>
<dbReference type="InterPro" id="IPR029055">
    <property type="entry name" value="Ntn_hydrolases_N"/>
</dbReference>
<comment type="caution">
    <text evidence="1">The sequence shown here is derived from an EMBL/GenBank/DDBJ whole genome shotgun (WGS) entry which is preliminary data.</text>
</comment>
<dbReference type="EMBL" id="LAZR01006229">
    <property type="protein sequence ID" value="KKM93710.1"/>
    <property type="molecule type" value="Genomic_DNA"/>
</dbReference>
<protein>
    <recommendedName>
        <fullName evidence="2">Proteasome endopeptidase complex</fullName>
    </recommendedName>
</protein>
<gene>
    <name evidence="1" type="ORF">LCGC14_1205560</name>
</gene>
<dbReference type="Gene3D" id="3.60.20.10">
    <property type="entry name" value="Glutamine Phosphoribosylpyrophosphate, subunit 1, domain 1"/>
    <property type="match status" value="1"/>
</dbReference>
<organism evidence="1">
    <name type="scientific">marine sediment metagenome</name>
    <dbReference type="NCBI Taxonomy" id="412755"/>
    <lineage>
        <taxon>unclassified sequences</taxon>
        <taxon>metagenomes</taxon>
        <taxon>ecological metagenomes</taxon>
    </lineage>
</organism>
<dbReference type="SUPFAM" id="SSF56235">
    <property type="entry name" value="N-terminal nucleophile aminohydrolases (Ntn hydrolases)"/>
    <property type="match status" value="1"/>
</dbReference>
<reference evidence="1" key="1">
    <citation type="journal article" date="2015" name="Nature">
        <title>Complex archaea that bridge the gap between prokaryotes and eukaryotes.</title>
        <authorList>
            <person name="Spang A."/>
            <person name="Saw J.H."/>
            <person name="Jorgensen S.L."/>
            <person name="Zaremba-Niedzwiedzka K."/>
            <person name="Martijn J."/>
            <person name="Lind A.E."/>
            <person name="van Eijk R."/>
            <person name="Schleper C."/>
            <person name="Guy L."/>
            <person name="Ettema T.J."/>
        </authorList>
    </citation>
    <scope>NUCLEOTIDE SEQUENCE</scope>
</reference>
<evidence type="ECO:0000313" key="1">
    <source>
        <dbReference type="EMBL" id="KKM93710.1"/>
    </source>
</evidence>
<accession>A0A0F9NXT7</accession>